<sequence length="908" mass="106736">MWAVAPMVMADPDMVFELYWPIFSDWSQHLDMRMLAYYIIMESHPPISRLLNVYWEMQAEPDNELYHFHYSYLQSMAHTTDPCHQVFRLNAAQILRFTRKPNYHGYSIFHQMDYIDKKYKFGGEFRGMYLAAGDARILHFDVNTQMFNVRSNYYSLYVRIDGLNEAFKHKFHLNLDSTTELFNYEETWNVIKSIPDMKDVTIEVCVGDNHQIMQTYYFEGSNLKDLHKVFEFFSGNQYSEAKNSIEIYYDTFTKIIFPTEMGLPAVMDILVPIFEHHHVDMKKEVANNLITMHFDNWYHYASHARCGLSFYNPVADVWQGVNRYHTYDVVFPLYADVTVNTQQHSVKISMKRHQDEHKDAMGIRSHVTSMVFIKDDLHHDILKKCCSKCDDFAIVTKGDEYRHNYTLFDVNGYNTGYKYFGAVYDSEVVPTQGDFFNLMTRVTSRDSKNYQTPYGHFLLSLDNWDTLLMLLPYPGTYGTLFKLVPSTENPVTQIDFTFRVNREYTPEKDQFLPGMKYNTRFTWALKNKEKAIKTWDMNAIFDTNPGHTLENTKVDITRIIPGQKDYKVCVEGTKKWTKDGVNGHMNVVMGQSADGKCDKDGATVEINMVGEQLEEQKTPFHVYEVCQPYNHYFEADYHSLYCAAEHTSVRKYTYDIKTHNVPTEFKKMSHSVLDYFRHVYKRYYDYEYDHEEEVADDHVKVKFEYTMGVPGDAMNVEVITPHDVHEFTGIPAQGLMYWGFYPDNTHYSELYMMMHDLGMMHTCIVHQDQVQHGLSERKHIEAHHLTNEWTLYAGDAEKDCQHGIFLKKIEGTNMIAFKTVHGAHSLEIYPEGEHGEHFKILVDGKQVSDHVDYHSEEWFSYTIREHLHSVILTTFHFHFHVEYKGDYVIIKMPKVHGAQFYGHCVHTA</sequence>
<dbReference type="EMBL" id="VTPC01091033">
    <property type="protein sequence ID" value="KAF2880059.1"/>
    <property type="molecule type" value="Genomic_DNA"/>
</dbReference>
<organism evidence="1 2">
    <name type="scientific">Ignelater luminosus</name>
    <name type="common">Cucubano</name>
    <name type="synonym">Pyrophorus luminosus</name>
    <dbReference type="NCBI Taxonomy" id="2038154"/>
    <lineage>
        <taxon>Eukaryota</taxon>
        <taxon>Metazoa</taxon>
        <taxon>Ecdysozoa</taxon>
        <taxon>Arthropoda</taxon>
        <taxon>Hexapoda</taxon>
        <taxon>Insecta</taxon>
        <taxon>Pterygota</taxon>
        <taxon>Neoptera</taxon>
        <taxon>Endopterygota</taxon>
        <taxon>Coleoptera</taxon>
        <taxon>Polyphaga</taxon>
        <taxon>Elateriformia</taxon>
        <taxon>Elateroidea</taxon>
        <taxon>Elateridae</taxon>
        <taxon>Agrypninae</taxon>
        <taxon>Pyrophorini</taxon>
        <taxon>Ignelater</taxon>
    </lineage>
</organism>
<proteinExistence type="predicted"/>
<dbReference type="Gene3D" id="1.25.10.20">
    <property type="entry name" value="Vitellinogen, superhelical"/>
    <property type="match status" value="1"/>
</dbReference>
<dbReference type="AlphaFoldDB" id="A0A8K0C4N8"/>
<name>A0A8K0C4N8_IGNLU</name>
<dbReference type="OrthoDB" id="6781609at2759"/>
<dbReference type="InterPro" id="IPR011030">
    <property type="entry name" value="Lipovitellin_superhlx_dom"/>
</dbReference>
<dbReference type="InterPro" id="IPR015819">
    <property type="entry name" value="Lipid_transp_b-sht_shell"/>
</dbReference>
<comment type="caution">
    <text evidence="1">The sequence shown here is derived from an EMBL/GenBank/DDBJ whole genome shotgun (WGS) entry which is preliminary data.</text>
</comment>
<evidence type="ECO:0000313" key="2">
    <source>
        <dbReference type="Proteomes" id="UP000801492"/>
    </source>
</evidence>
<dbReference type="PANTHER" id="PTHR23345">
    <property type="entry name" value="VITELLOGENIN-RELATED"/>
    <property type="match status" value="1"/>
</dbReference>
<dbReference type="GO" id="GO:0005319">
    <property type="term" value="F:lipid transporter activity"/>
    <property type="evidence" value="ECO:0007669"/>
    <property type="project" value="InterPro"/>
</dbReference>
<accession>A0A8K0C4N8</accession>
<protein>
    <submittedName>
        <fullName evidence="1">Uncharacterized protein</fullName>
    </submittedName>
</protein>
<gene>
    <name evidence="1" type="ORF">ILUMI_26128</name>
</gene>
<dbReference type="PANTHER" id="PTHR23345:SF33">
    <property type="entry name" value="CROSSVEINLESS D"/>
    <property type="match status" value="1"/>
</dbReference>
<dbReference type="SUPFAM" id="SSF56968">
    <property type="entry name" value="Lipovitellin-phosvitin complex, beta-sheet shell regions"/>
    <property type="match status" value="1"/>
</dbReference>
<reference evidence="1" key="1">
    <citation type="submission" date="2019-08" db="EMBL/GenBank/DDBJ databases">
        <title>The genome of the North American firefly Photinus pyralis.</title>
        <authorList>
            <consortium name="Photinus pyralis genome working group"/>
            <person name="Fallon T.R."/>
            <person name="Sander Lower S.E."/>
            <person name="Weng J.-K."/>
        </authorList>
    </citation>
    <scope>NUCLEOTIDE SEQUENCE</scope>
    <source>
        <strain evidence="1">TRF0915ILg1</strain>
        <tissue evidence="1">Whole body</tissue>
    </source>
</reference>
<keyword evidence="2" id="KW-1185">Reference proteome</keyword>
<dbReference type="InterPro" id="IPR050733">
    <property type="entry name" value="Vitellogenin/Apolipophorin"/>
</dbReference>
<evidence type="ECO:0000313" key="1">
    <source>
        <dbReference type="EMBL" id="KAF2880059.1"/>
    </source>
</evidence>
<dbReference type="Proteomes" id="UP000801492">
    <property type="component" value="Unassembled WGS sequence"/>
</dbReference>
<dbReference type="SUPFAM" id="SSF48431">
    <property type="entry name" value="Lipovitellin-phosvitin complex, superhelical domain"/>
    <property type="match status" value="1"/>
</dbReference>